<dbReference type="Proteomes" id="UP001318301">
    <property type="component" value="Unassembled WGS sequence"/>
</dbReference>
<name>A0ABX0EWX4_9BACT</name>
<organism evidence="1 2">
    <name type="scientific">Aquirufa beregesia</name>
    <dbReference type="NCBI Taxonomy" id="2516556"/>
    <lineage>
        <taxon>Bacteria</taxon>
        <taxon>Pseudomonadati</taxon>
        <taxon>Bacteroidota</taxon>
        <taxon>Cytophagia</taxon>
        <taxon>Cytophagales</taxon>
        <taxon>Flectobacillaceae</taxon>
        <taxon>Aquirufa</taxon>
    </lineage>
</organism>
<dbReference type="Gene3D" id="3.40.630.30">
    <property type="match status" value="1"/>
</dbReference>
<keyword evidence="2" id="KW-1185">Reference proteome</keyword>
<accession>A0ABX0EWX4</accession>
<dbReference type="PANTHER" id="PTHR43415">
    <property type="entry name" value="SPERMIDINE N(1)-ACETYLTRANSFERASE"/>
    <property type="match status" value="1"/>
</dbReference>
<gene>
    <name evidence="1" type="ORF">EWU23_04710</name>
</gene>
<dbReference type="InterPro" id="IPR016181">
    <property type="entry name" value="Acyl_CoA_acyltransferase"/>
</dbReference>
<dbReference type="RefSeq" id="WP_166229389.1">
    <property type="nucleotide sequence ID" value="NZ_CBCSIJ010000004.1"/>
</dbReference>
<evidence type="ECO:0000313" key="2">
    <source>
        <dbReference type="Proteomes" id="UP001318301"/>
    </source>
</evidence>
<dbReference type="SUPFAM" id="SSF55729">
    <property type="entry name" value="Acyl-CoA N-acyltransferases (Nat)"/>
    <property type="match status" value="1"/>
</dbReference>
<sequence>MDREYRVLNKQVFTKDHFQIVPIRNMDQLDIMKWRNEQIYHLRQNKPLTELDQSHYFTRTIANLFNQEKPNQILFSYVENGKCLGYGGLVHINWVDRNAEISFIMDTQLEKEYFSHHWFTYLSLIEEVAFKELQLHKIYVYAFDLRPHLYTVLEHNGFIKEAELKEHCYFNDAYKSVIIHSKWNKL</sequence>
<dbReference type="PANTHER" id="PTHR43415:SF3">
    <property type="entry name" value="GNAT-FAMILY ACETYLTRANSFERASE"/>
    <property type="match status" value="1"/>
</dbReference>
<comment type="caution">
    <text evidence="1">The sequence shown here is derived from an EMBL/GenBank/DDBJ whole genome shotgun (WGS) entry which is preliminary data.</text>
</comment>
<proteinExistence type="predicted"/>
<protein>
    <submittedName>
        <fullName evidence="1">GNAT family N-acetyltransferase</fullName>
    </submittedName>
</protein>
<dbReference type="EMBL" id="SEWW01000002">
    <property type="protein sequence ID" value="NGZ43772.1"/>
    <property type="molecule type" value="Genomic_DNA"/>
</dbReference>
<dbReference type="Pfam" id="PF13420">
    <property type="entry name" value="Acetyltransf_4"/>
    <property type="match status" value="1"/>
</dbReference>
<evidence type="ECO:0000313" key="1">
    <source>
        <dbReference type="EMBL" id="NGZ43772.1"/>
    </source>
</evidence>
<reference evidence="1 2" key="1">
    <citation type="submission" date="2019-02" db="EMBL/GenBank/DDBJ databases">
        <title>Genome of a new Bacteroidetes strain.</title>
        <authorList>
            <person name="Pitt A."/>
        </authorList>
    </citation>
    <scope>NUCLEOTIDE SEQUENCE [LARGE SCALE GENOMIC DNA]</scope>
    <source>
        <strain evidence="1 2">50C-KIRBA</strain>
    </source>
</reference>